<dbReference type="InterPro" id="IPR050110">
    <property type="entry name" value="Glyoxalase_II_hydrolase"/>
</dbReference>
<evidence type="ECO:0000256" key="3">
    <source>
        <dbReference type="ARBA" id="ARBA00006759"/>
    </source>
</evidence>
<keyword evidence="10" id="KW-1185">Reference proteome</keyword>
<feature type="binding site" evidence="7">
    <location>
        <position position="56"/>
    </location>
    <ligand>
        <name>Zn(2+)</name>
        <dbReference type="ChEBI" id="CHEBI:29105"/>
        <label>1</label>
    </ligand>
</feature>
<feature type="binding site" evidence="7">
    <location>
        <position position="112"/>
    </location>
    <ligand>
        <name>Zn(2+)</name>
        <dbReference type="ChEBI" id="CHEBI:29105"/>
        <label>1</label>
    </ligand>
</feature>
<comment type="catalytic activity">
    <reaction evidence="1 7">
        <text>an S-(2-hydroxyacyl)glutathione + H2O = a 2-hydroxy carboxylate + glutathione + H(+)</text>
        <dbReference type="Rhea" id="RHEA:21864"/>
        <dbReference type="ChEBI" id="CHEBI:15377"/>
        <dbReference type="ChEBI" id="CHEBI:15378"/>
        <dbReference type="ChEBI" id="CHEBI:57925"/>
        <dbReference type="ChEBI" id="CHEBI:58896"/>
        <dbReference type="ChEBI" id="CHEBI:71261"/>
        <dbReference type="EC" id="3.1.2.6"/>
    </reaction>
</comment>
<dbReference type="GO" id="GO:0004416">
    <property type="term" value="F:hydroxyacylglutathione hydrolase activity"/>
    <property type="evidence" value="ECO:0007669"/>
    <property type="project" value="UniProtKB-UniRule"/>
</dbReference>
<dbReference type="OrthoDB" id="9802248at2"/>
<dbReference type="PIRSF" id="PIRSF005457">
    <property type="entry name" value="Glx"/>
    <property type="match status" value="1"/>
</dbReference>
<reference evidence="9 10" key="1">
    <citation type="submission" date="2019-07" db="EMBL/GenBank/DDBJ databases">
        <title>Whole genome shotgun sequence of Skermanella aerolata NBRC 106429.</title>
        <authorList>
            <person name="Hosoyama A."/>
            <person name="Uohara A."/>
            <person name="Ohji S."/>
            <person name="Ichikawa N."/>
        </authorList>
    </citation>
    <scope>NUCLEOTIDE SEQUENCE [LARGE SCALE GENOMIC DNA]</scope>
    <source>
        <strain evidence="9 10">NBRC 106429</strain>
    </source>
</reference>
<accession>A0A512DR34</accession>
<dbReference type="RefSeq" id="WP_044429382.1">
    <property type="nucleotide sequence ID" value="NZ_BJYZ01000013.1"/>
</dbReference>
<comment type="cofactor">
    <cofactor evidence="7">
        <name>Zn(2+)</name>
        <dbReference type="ChEBI" id="CHEBI:29105"/>
    </cofactor>
    <text evidence="7">Binds 2 Zn(2+) ions per subunit.</text>
</comment>
<dbReference type="CDD" id="cd07723">
    <property type="entry name" value="hydroxyacylglutathione_hydrolase_MBL-fold"/>
    <property type="match status" value="1"/>
</dbReference>
<dbReference type="GO" id="GO:0046872">
    <property type="term" value="F:metal ion binding"/>
    <property type="evidence" value="ECO:0007669"/>
    <property type="project" value="UniProtKB-KW"/>
</dbReference>
<dbReference type="NCBIfam" id="TIGR03413">
    <property type="entry name" value="GSH_gloB"/>
    <property type="match status" value="1"/>
</dbReference>
<dbReference type="AlphaFoldDB" id="A0A512DR34"/>
<feature type="binding site" evidence="7">
    <location>
        <position position="58"/>
    </location>
    <ligand>
        <name>Zn(2+)</name>
        <dbReference type="ChEBI" id="CHEBI:29105"/>
        <label>2</label>
    </ligand>
</feature>
<sequence>MDIQLIPAFSDNYVYLFKDPTSEAVGIVDPGEAGPVLKALERLGWRPTHIFNTHHHADHIGGNAELKKKFGCTVVGPAADRNRIPDLDETVKEGDTYRFGTQDVLVFETPGHTSGHISLWFKDASALFSGDTLFALGCGRLFEGTPAQMWQSLLKLRPLPDETAVYCGHEYTLSNARFAVTVDPDNTALKRRAADIAVLRDAGKPTIPTTLGVEKATNPFLRADDPKVAAAVGLAGADPTEVFAEIRRRKDTF</sequence>
<dbReference type="Pfam" id="PF16123">
    <property type="entry name" value="HAGH_C"/>
    <property type="match status" value="1"/>
</dbReference>
<keyword evidence="6 7" id="KW-0862">Zinc</keyword>
<dbReference type="InterPro" id="IPR036866">
    <property type="entry name" value="RibonucZ/Hydroxyglut_hydro"/>
</dbReference>
<evidence type="ECO:0000256" key="5">
    <source>
        <dbReference type="ARBA" id="ARBA00022801"/>
    </source>
</evidence>
<dbReference type="EMBL" id="BJYZ01000013">
    <property type="protein sequence ID" value="GEO38896.1"/>
    <property type="molecule type" value="Genomic_DNA"/>
</dbReference>
<feature type="binding site" evidence="7">
    <location>
        <position position="169"/>
    </location>
    <ligand>
        <name>Zn(2+)</name>
        <dbReference type="ChEBI" id="CHEBI:29105"/>
        <label>2</label>
    </ligand>
</feature>
<comment type="similarity">
    <text evidence="3 7">Belongs to the metallo-beta-lactamase superfamily. Glyoxalase II family.</text>
</comment>
<dbReference type="InterPro" id="IPR032282">
    <property type="entry name" value="HAGH_C"/>
</dbReference>
<dbReference type="InterPro" id="IPR001279">
    <property type="entry name" value="Metallo-B-lactamas"/>
</dbReference>
<dbReference type="Pfam" id="PF00753">
    <property type="entry name" value="Lactamase_B"/>
    <property type="match status" value="1"/>
</dbReference>
<evidence type="ECO:0000259" key="8">
    <source>
        <dbReference type="SMART" id="SM00849"/>
    </source>
</evidence>
<feature type="binding site" evidence="7">
    <location>
        <position position="131"/>
    </location>
    <ligand>
        <name>Zn(2+)</name>
        <dbReference type="ChEBI" id="CHEBI:29105"/>
        <label>1</label>
    </ligand>
</feature>
<dbReference type="HAMAP" id="MF_01374">
    <property type="entry name" value="Glyoxalase_2"/>
    <property type="match status" value="1"/>
</dbReference>
<proteinExistence type="inferred from homology"/>
<comment type="caution">
    <text evidence="9">The sequence shown here is derived from an EMBL/GenBank/DDBJ whole genome shotgun (WGS) entry which is preliminary data.</text>
</comment>
<dbReference type="UniPathway" id="UPA00619">
    <property type="reaction ID" value="UER00676"/>
</dbReference>
<evidence type="ECO:0000256" key="2">
    <source>
        <dbReference type="ARBA" id="ARBA00004963"/>
    </source>
</evidence>
<feature type="binding site" evidence="7">
    <location>
        <position position="54"/>
    </location>
    <ligand>
        <name>Zn(2+)</name>
        <dbReference type="ChEBI" id="CHEBI:29105"/>
        <label>1</label>
    </ligand>
</feature>
<dbReference type="GO" id="GO:0019243">
    <property type="term" value="P:methylglyoxal catabolic process to D-lactate via S-lactoyl-glutathione"/>
    <property type="evidence" value="ECO:0007669"/>
    <property type="project" value="UniProtKB-UniRule"/>
</dbReference>
<dbReference type="PANTHER" id="PTHR43705">
    <property type="entry name" value="HYDROXYACYLGLUTATHIONE HYDROLASE"/>
    <property type="match status" value="1"/>
</dbReference>
<evidence type="ECO:0000256" key="7">
    <source>
        <dbReference type="HAMAP-Rule" id="MF_01374"/>
    </source>
</evidence>
<evidence type="ECO:0000256" key="4">
    <source>
        <dbReference type="ARBA" id="ARBA00022723"/>
    </source>
</evidence>
<comment type="function">
    <text evidence="7">Thiolesterase that catalyzes the hydrolysis of S-D-lactoyl-glutathione to form glutathione and D-lactic acid.</text>
</comment>
<gene>
    <name evidence="7 9" type="primary">gloB</name>
    <name evidence="9" type="ORF">SAE02_30440</name>
</gene>
<feature type="binding site" evidence="7">
    <location>
        <position position="131"/>
    </location>
    <ligand>
        <name>Zn(2+)</name>
        <dbReference type="ChEBI" id="CHEBI:29105"/>
        <label>2</label>
    </ligand>
</feature>
<dbReference type="EC" id="3.1.2.6" evidence="7"/>
<name>A0A512DR34_9PROT</name>
<dbReference type="InterPro" id="IPR017782">
    <property type="entry name" value="Hydroxyacylglutathione_Hdrlase"/>
</dbReference>
<dbReference type="SMART" id="SM00849">
    <property type="entry name" value="Lactamase_B"/>
    <property type="match status" value="1"/>
</dbReference>
<evidence type="ECO:0000313" key="10">
    <source>
        <dbReference type="Proteomes" id="UP000321523"/>
    </source>
</evidence>
<dbReference type="Proteomes" id="UP000321523">
    <property type="component" value="Unassembled WGS sequence"/>
</dbReference>
<keyword evidence="5 7" id="KW-0378">Hydrolase</keyword>
<comment type="pathway">
    <text evidence="2 7">Secondary metabolite metabolism; methylglyoxal degradation; (R)-lactate from methylglyoxal: step 2/2.</text>
</comment>
<evidence type="ECO:0000256" key="1">
    <source>
        <dbReference type="ARBA" id="ARBA00001623"/>
    </source>
</evidence>
<evidence type="ECO:0000313" key="9">
    <source>
        <dbReference type="EMBL" id="GEO38896.1"/>
    </source>
</evidence>
<feature type="domain" description="Metallo-beta-lactamase" evidence="8">
    <location>
        <begin position="11"/>
        <end position="169"/>
    </location>
</feature>
<dbReference type="Gene3D" id="3.60.15.10">
    <property type="entry name" value="Ribonuclease Z/Hydroxyacylglutathione hydrolase-like"/>
    <property type="match status" value="1"/>
</dbReference>
<dbReference type="SUPFAM" id="SSF56281">
    <property type="entry name" value="Metallo-hydrolase/oxidoreductase"/>
    <property type="match status" value="1"/>
</dbReference>
<feature type="binding site" evidence="7">
    <location>
        <position position="59"/>
    </location>
    <ligand>
        <name>Zn(2+)</name>
        <dbReference type="ChEBI" id="CHEBI:29105"/>
        <label>2</label>
    </ligand>
</feature>
<keyword evidence="4 7" id="KW-0479">Metal-binding</keyword>
<dbReference type="PANTHER" id="PTHR43705:SF1">
    <property type="entry name" value="HYDROXYACYLGLUTATHIONE HYDROLASE GLOB"/>
    <property type="match status" value="1"/>
</dbReference>
<comment type="subunit">
    <text evidence="7">Monomer.</text>
</comment>
<evidence type="ECO:0000256" key="6">
    <source>
        <dbReference type="ARBA" id="ARBA00022833"/>
    </source>
</evidence>
<protein>
    <recommendedName>
        <fullName evidence="7">Hydroxyacylglutathione hydrolase</fullName>
        <ecNumber evidence="7">3.1.2.6</ecNumber>
    </recommendedName>
    <alternativeName>
        <fullName evidence="7">Glyoxalase II</fullName>
        <shortName evidence="7">Glx II</shortName>
    </alternativeName>
</protein>
<organism evidence="9 10">
    <name type="scientific">Skermanella aerolata</name>
    <dbReference type="NCBI Taxonomy" id="393310"/>
    <lineage>
        <taxon>Bacteria</taxon>
        <taxon>Pseudomonadati</taxon>
        <taxon>Pseudomonadota</taxon>
        <taxon>Alphaproteobacteria</taxon>
        <taxon>Rhodospirillales</taxon>
        <taxon>Azospirillaceae</taxon>
        <taxon>Skermanella</taxon>
    </lineage>
</organism>
<dbReference type="InterPro" id="IPR035680">
    <property type="entry name" value="Clx_II_MBL"/>
</dbReference>